<dbReference type="InterPro" id="IPR016047">
    <property type="entry name" value="M23ase_b-sheet_dom"/>
</dbReference>
<name>A0A1F7U0N7_9BACT</name>
<dbReference type="CDD" id="cd12797">
    <property type="entry name" value="M23_peptidase"/>
    <property type="match status" value="1"/>
</dbReference>
<comment type="caution">
    <text evidence="3">The sequence shown here is derived from an EMBL/GenBank/DDBJ whole genome shotgun (WGS) entry which is preliminary data.</text>
</comment>
<dbReference type="PANTHER" id="PTHR21666:SF289">
    <property type="entry name" value="L-ALA--D-GLU ENDOPEPTIDASE"/>
    <property type="match status" value="1"/>
</dbReference>
<dbReference type="STRING" id="1802389.A3C17_03805"/>
<evidence type="ECO:0000313" key="3">
    <source>
        <dbReference type="EMBL" id="OGL71247.1"/>
    </source>
</evidence>
<accession>A0A1F7U0N7</accession>
<gene>
    <name evidence="3" type="ORF">A3C17_03805</name>
</gene>
<reference evidence="3 4" key="1">
    <citation type="journal article" date="2016" name="Nat. Commun.">
        <title>Thousands of microbial genomes shed light on interconnected biogeochemical processes in an aquifer system.</title>
        <authorList>
            <person name="Anantharaman K."/>
            <person name="Brown C.T."/>
            <person name="Hug L.A."/>
            <person name="Sharon I."/>
            <person name="Castelle C.J."/>
            <person name="Probst A.J."/>
            <person name="Thomas B.C."/>
            <person name="Singh A."/>
            <person name="Wilkins M.J."/>
            <person name="Karaoz U."/>
            <person name="Brodie E.L."/>
            <person name="Williams K.H."/>
            <person name="Hubbard S.S."/>
            <person name="Banfield J.F."/>
        </authorList>
    </citation>
    <scope>NUCLEOTIDE SEQUENCE [LARGE SCALE GENOMIC DNA]</scope>
</reference>
<dbReference type="Proteomes" id="UP000177097">
    <property type="component" value="Unassembled WGS sequence"/>
</dbReference>
<evidence type="ECO:0000259" key="2">
    <source>
        <dbReference type="Pfam" id="PF01551"/>
    </source>
</evidence>
<dbReference type="AlphaFoldDB" id="A0A1F7U0N7"/>
<sequence>MKLSIVAIGVFGGILLFGAGCSGTLERLDREIVDSKMPVLTPVENYTFGARYKRFGEFFDDRFRGYHVGDDLEVKDEKTTVAVSSIAEGRVTFADWVEGYGGVIVINHAAPCRERFPESCQRVSAVYGHLNTQTFQVHVGDDVVPGQTIGYLGVQGPQTDNERSHLHFSIYRAEDVRLAGYVASPTALVDYINPRTFFGWHGLLGGGDDDLHKLSRLTEPSGRDVFPLEMSIPGSWDVEWISSLEAWNLYDTRGAGSARERSQIFIRYFDASSFLTLQTVTIHSATDLTVGDKHYTARQYDIEKKPNVRNFVDQPSWRNERHIVTDFRGEDGFTRYFVMAANPSLDQKVYDRILSGIHIVTEDDQSEHTD</sequence>
<dbReference type="SUPFAM" id="SSF51261">
    <property type="entry name" value="Duplicated hybrid motif"/>
    <property type="match status" value="1"/>
</dbReference>
<proteinExistence type="predicted"/>
<evidence type="ECO:0000313" key="4">
    <source>
        <dbReference type="Proteomes" id="UP000177097"/>
    </source>
</evidence>
<dbReference type="EMBL" id="MGDX01000016">
    <property type="protein sequence ID" value="OGL71247.1"/>
    <property type="molecule type" value="Genomic_DNA"/>
</dbReference>
<organism evidence="3 4">
    <name type="scientific">Candidatus Uhrbacteria bacterium RIFCSPHIGHO2_02_FULL_53_13</name>
    <dbReference type="NCBI Taxonomy" id="1802389"/>
    <lineage>
        <taxon>Bacteria</taxon>
        <taxon>Candidatus Uhriibacteriota</taxon>
    </lineage>
</organism>
<dbReference type="PROSITE" id="PS51257">
    <property type="entry name" value="PROKAR_LIPOPROTEIN"/>
    <property type="match status" value="1"/>
</dbReference>
<dbReference type="InterPro" id="IPR050570">
    <property type="entry name" value="Cell_wall_metabolism_enzyme"/>
</dbReference>
<dbReference type="Pfam" id="PF01551">
    <property type="entry name" value="Peptidase_M23"/>
    <property type="match status" value="1"/>
</dbReference>
<dbReference type="Gene3D" id="2.70.70.10">
    <property type="entry name" value="Glucose Permease (Domain IIA)"/>
    <property type="match status" value="1"/>
</dbReference>
<evidence type="ECO:0000256" key="1">
    <source>
        <dbReference type="ARBA" id="ARBA00022729"/>
    </source>
</evidence>
<dbReference type="InterPro" id="IPR011055">
    <property type="entry name" value="Dup_hybrid_motif"/>
</dbReference>
<dbReference type="PANTHER" id="PTHR21666">
    <property type="entry name" value="PEPTIDASE-RELATED"/>
    <property type="match status" value="1"/>
</dbReference>
<dbReference type="GO" id="GO:0004222">
    <property type="term" value="F:metalloendopeptidase activity"/>
    <property type="evidence" value="ECO:0007669"/>
    <property type="project" value="TreeGrafter"/>
</dbReference>
<keyword evidence="1" id="KW-0732">Signal</keyword>
<protein>
    <recommendedName>
        <fullName evidence="2">M23ase beta-sheet core domain-containing protein</fullName>
    </recommendedName>
</protein>
<feature type="domain" description="M23ase beta-sheet core" evidence="2">
    <location>
        <begin position="67"/>
        <end position="173"/>
    </location>
</feature>